<name>A0A0H5BI25_BLAVI</name>
<feature type="domain" description="Nitrogenase/oxidoreductase component 1" evidence="7">
    <location>
        <begin position="43"/>
        <end position="441"/>
    </location>
</feature>
<dbReference type="UniPathway" id="UPA00782"/>
<dbReference type="RefSeq" id="WP_082417017.1">
    <property type="nucleotide sequence ID" value="NZ_AP014854.2"/>
</dbReference>
<dbReference type="Pfam" id="PF00148">
    <property type="entry name" value="Oxidored_nitro"/>
    <property type="match status" value="1"/>
</dbReference>
<evidence type="ECO:0000313" key="10">
    <source>
        <dbReference type="Proteomes" id="UP000065734"/>
    </source>
</evidence>
<dbReference type="PATRIC" id="fig|1079.6.peg.2364"/>
<organism evidence="9 10">
    <name type="scientific">Blastochloris viridis</name>
    <name type="common">Rhodopseudomonas viridis</name>
    <dbReference type="NCBI Taxonomy" id="1079"/>
    <lineage>
        <taxon>Bacteria</taxon>
        <taxon>Pseudomonadati</taxon>
        <taxon>Pseudomonadota</taxon>
        <taxon>Alphaproteobacteria</taxon>
        <taxon>Hyphomicrobiales</taxon>
        <taxon>Blastochloridaceae</taxon>
        <taxon>Blastochloris</taxon>
    </lineage>
</organism>
<dbReference type="SUPFAM" id="SSF53807">
    <property type="entry name" value="Helical backbone' metal receptor"/>
    <property type="match status" value="1"/>
</dbReference>
<dbReference type="Gene3D" id="3.40.50.1980">
    <property type="entry name" value="Nitrogenase molybdenum iron protein domain"/>
    <property type="match status" value="1"/>
</dbReference>
<evidence type="ECO:0000259" key="7">
    <source>
        <dbReference type="Pfam" id="PF00148"/>
    </source>
</evidence>
<comment type="function">
    <text evidence="1">This protein may play a role in the biosynthesis of the prosthetic group of nitrogenase (FeMo cofactor).</text>
</comment>
<dbReference type="Gene3D" id="3.40.50.12380">
    <property type="entry name" value="Nitrogenase MoFe cofactor biosynthesis protein NifE, C-terminal"/>
    <property type="match status" value="1"/>
</dbReference>
<evidence type="ECO:0000313" key="9">
    <source>
        <dbReference type="EMBL" id="CUU42702.1"/>
    </source>
</evidence>
<keyword evidence="9" id="KW-0560">Oxidoreductase</keyword>
<comment type="pathway">
    <text evidence="2">Cofactor biosynthesis; Fe-Mo cofactor biosynthesis.</text>
</comment>
<evidence type="ECO:0000256" key="1">
    <source>
        <dbReference type="ARBA" id="ARBA00003171"/>
    </source>
</evidence>
<dbReference type="PANTHER" id="PTHR42956:SF1">
    <property type="entry name" value="NITROGENASE IRON-MOLYBDENUM COFACTOR BIOSYNTHESIS PROTEIN NIFE"/>
    <property type="match status" value="1"/>
</dbReference>
<evidence type="ECO:0000256" key="5">
    <source>
        <dbReference type="ARBA" id="ARBA00023231"/>
    </source>
</evidence>
<dbReference type="PROSITE" id="PS00090">
    <property type="entry name" value="NITROGENASE_1_2"/>
    <property type="match status" value="1"/>
</dbReference>
<evidence type="ECO:0000256" key="2">
    <source>
        <dbReference type="ARBA" id="ARBA00005155"/>
    </source>
</evidence>
<dbReference type="PANTHER" id="PTHR42956">
    <property type="entry name" value="NITROGENASE IRON-MOLYBDENUM COFACTOR BIOSYNTHESIS PROTEIN NIFE"/>
    <property type="match status" value="1"/>
</dbReference>
<evidence type="ECO:0000256" key="3">
    <source>
        <dbReference type="ARBA" id="ARBA00011002"/>
    </source>
</evidence>
<dbReference type="InterPro" id="IPR000318">
    <property type="entry name" value="Nase_comp1_CS"/>
</dbReference>
<reference evidence="8" key="1">
    <citation type="journal article" date="2015" name="Genome Announc.">
        <title>Complete Genome Sequence of the Bacteriochlorophyll b-Producing Photosynthetic Bacterium Blastochloris viridis.</title>
        <authorList>
            <person name="Tsukatani Y."/>
            <person name="Hirose Y."/>
            <person name="Harada J."/>
            <person name="Misawa N."/>
            <person name="Mori K."/>
            <person name="Inoue K."/>
            <person name="Tamiaki H."/>
        </authorList>
    </citation>
    <scope>NUCLEOTIDE SEQUENCE [LARGE SCALE GENOMIC DNA]</scope>
    <source>
        <strain evidence="8">DSM 133</strain>
    </source>
</reference>
<dbReference type="EMBL" id="AP014854">
    <property type="protein sequence ID" value="BAS00042.1"/>
    <property type="molecule type" value="Genomic_DNA"/>
</dbReference>
<dbReference type="Proteomes" id="UP000065734">
    <property type="component" value="Chromosome I"/>
</dbReference>
<evidence type="ECO:0000256" key="6">
    <source>
        <dbReference type="RuleBase" id="RU004021"/>
    </source>
</evidence>
<evidence type="ECO:0000313" key="8">
    <source>
        <dbReference type="EMBL" id="BAS00042.1"/>
    </source>
</evidence>
<dbReference type="OrthoDB" id="9762718at2"/>
<proteinExistence type="inferred from homology"/>
<dbReference type="InterPro" id="IPR005973">
    <property type="entry name" value="NifE"/>
</dbReference>
<keyword evidence="5 6" id="KW-0535">Nitrogen fixation</keyword>
<keyword evidence="10" id="KW-1185">Reference proteome</keyword>
<reference evidence="9" key="2">
    <citation type="submission" date="2015-11" db="EMBL/GenBank/DDBJ databases">
        <authorList>
            <person name="Zhang Y."/>
            <person name="Guo Z."/>
        </authorList>
    </citation>
    <scope>NUCLEOTIDE SEQUENCE</scope>
    <source>
        <strain evidence="9">1</strain>
    </source>
</reference>
<dbReference type="AlphaFoldDB" id="A0A0H5BI25"/>
<dbReference type="EMBL" id="LN907867">
    <property type="protein sequence ID" value="CUU42702.1"/>
    <property type="molecule type" value="Genomic_DNA"/>
</dbReference>
<accession>A0A0H5BI25</accession>
<sequence>MLKDKIKAAFDEPACATNRAKAAAARAKGCSKPLTPGAAAGGCAFDGAKISLQPITDAAHIVHGPLACEGNSWDNRGSGSSGSDLWRRSFTTDLTELDIVTGNGEKKLYKAIREISTRFKPAAVFVYSTCVTALIGDDIDAVCKHASIKYGLPVIPVHSPGFAGSKNLGNKLAGNALLDHVIGTHQPDDVGPTDVVILGEFNLAGEFWLVKPLLDQLGIRVRTCVPGDARYLDVAAAHTANVTMVVCSTALIGLARRMEERWGIPYFEGSFYGITDTSESLRRLARMLVERGAPADLTVRTEALIAAEEARAWARLETYRARLAGKRVLLNTGGVKSWSIVAALMELGMEIVGTSVKKSTVEDKMRVQILMREEAHAFEGMAPRDLYAQLKGGGADIMLSGGRTQFIALKARMPWLDINQERIHPYAGYDGTIELVRQIDISINNPVWDEVRTPAPWDNDGRLTDQHLRQVAPADDDADATDPTFTARHRKKFANSRVDNTDSDYLAHHRKKFAGRDADDIGDD</sequence>
<protein>
    <recommendedName>
        <fullName evidence="4">Nitrogenase iron-molybdenum cofactor biosynthesis protein NifE</fullName>
    </recommendedName>
</protein>
<dbReference type="GO" id="GO:0065003">
    <property type="term" value="P:protein-containing complex assembly"/>
    <property type="evidence" value="ECO:0007669"/>
    <property type="project" value="InterPro"/>
</dbReference>
<dbReference type="PROSITE" id="PS00699">
    <property type="entry name" value="NITROGENASE_1_1"/>
    <property type="match status" value="1"/>
</dbReference>
<dbReference type="NCBIfam" id="TIGR01283">
    <property type="entry name" value="nifE"/>
    <property type="match status" value="1"/>
</dbReference>
<evidence type="ECO:0000256" key="4">
    <source>
        <dbReference type="ARBA" id="ARBA00013280"/>
    </source>
</evidence>
<gene>
    <name evidence="9" type="primary">nifD_5</name>
    <name evidence="8" type="ORF">BV133_2448</name>
    <name evidence="9" type="ORF">BVIRIDIS_17160</name>
</gene>
<reference evidence="10" key="3">
    <citation type="journal article" date="2016" name="Genome Announc.">
        <title>Revised genome sequence of the purple photosynthetic bacterium Blastochloris viridis.</title>
        <authorList>
            <person name="Liu L.N."/>
            <person name="Faulkner M."/>
            <person name="Liu X."/>
            <person name="Huang F."/>
            <person name="Darby A.C."/>
            <person name="Hall N."/>
        </authorList>
    </citation>
    <scope>NUCLEOTIDE SEQUENCE [LARGE SCALE GENOMIC DNA]</scope>
    <source>
        <strain evidence="10">ATCC 19567 / DSM 133 / F</strain>
    </source>
</reference>
<dbReference type="GO" id="GO:0016163">
    <property type="term" value="F:nitrogenase activity"/>
    <property type="evidence" value="ECO:0007669"/>
    <property type="project" value="InterPro"/>
</dbReference>
<comment type="similarity">
    <text evidence="3 6">Belongs to the NifD/NifK/NifE/NifN family.</text>
</comment>
<dbReference type="KEGG" id="bvr:BVIR_2270"/>
<dbReference type="InterPro" id="IPR049939">
    <property type="entry name" value="NifE-like"/>
</dbReference>
<dbReference type="InterPro" id="IPR000510">
    <property type="entry name" value="Nase/OxRdtase_comp1"/>
</dbReference>
<dbReference type="STRING" id="1079.BVIR_2270"/>